<dbReference type="InterPro" id="IPR003439">
    <property type="entry name" value="ABC_transporter-like_ATP-bd"/>
</dbReference>
<dbReference type="SUPFAM" id="SSF52540">
    <property type="entry name" value="P-loop containing nucleoside triphosphate hydrolases"/>
    <property type="match status" value="1"/>
</dbReference>
<evidence type="ECO:0000313" key="4">
    <source>
        <dbReference type="EMBL" id="MBO1305755.1"/>
    </source>
</evidence>
<evidence type="ECO:0000259" key="3">
    <source>
        <dbReference type="PROSITE" id="PS50893"/>
    </source>
</evidence>
<feature type="domain" description="ABC transporter" evidence="3">
    <location>
        <begin position="2"/>
        <end position="250"/>
    </location>
</feature>
<evidence type="ECO:0000256" key="2">
    <source>
        <dbReference type="ARBA" id="ARBA00022840"/>
    </source>
</evidence>
<accession>A0ABS3L807</accession>
<dbReference type="SMART" id="SM00382">
    <property type="entry name" value="AAA"/>
    <property type="match status" value="1"/>
</dbReference>
<dbReference type="EMBL" id="JAFREM010000011">
    <property type="protein sequence ID" value="MBO1305755.1"/>
    <property type="molecule type" value="Genomic_DNA"/>
</dbReference>
<organism evidence="4 5">
    <name type="scientific">Candidatus Enterococcus moelleringii</name>
    <dbReference type="NCBI Taxonomy" id="2815325"/>
    <lineage>
        <taxon>Bacteria</taxon>
        <taxon>Bacillati</taxon>
        <taxon>Bacillota</taxon>
        <taxon>Bacilli</taxon>
        <taxon>Lactobacillales</taxon>
        <taxon>Enterococcaceae</taxon>
        <taxon>Enterococcus</taxon>
    </lineage>
</organism>
<dbReference type="PANTHER" id="PTHR24220:SF470">
    <property type="entry name" value="CELL DIVISION ATP-BINDING PROTEIN FTSE"/>
    <property type="match status" value="1"/>
</dbReference>
<dbReference type="InterPro" id="IPR017871">
    <property type="entry name" value="ABC_transporter-like_CS"/>
</dbReference>
<keyword evidence="5" id="KW-1185">Reference proteome</keyword>
<keyword evidence="2 4" id="KW-0067">ATP-binding</keyword>
<dbReference type="InterPro" id="IPR003593">
    <property type="entry name" value="AAA+_ATPase"/>
</dbReference>
<dbReference type="GO" id="GO:0005524">
    <property type="term" value="F:ATP binding"/>
    <property type="evidence" value="ECO:0007669"/>
    <property type="project" value="UniProtKB-KW"/>
</dbReference>
<name>A0ABS3L807_9ENTE</name>
<protein>
    <submittedName>
        <fullName evidence="4">ATP-binding cassette domain-containing protein</fullName>
    </submittedName>
</protein>
<dbReference type="Proteomes" id="UP000664601">
    <property type="component" value="Unassembled WGS sequence"/>
</dbReference>
<proteinExistence type="predicted"/>
<evidence type="ECO:0000313" key="5">
    <source>
        <dbReference type="Proteomes" id="UP000664601"/>
    </source>
</evidence>
<dbReference type="PROSITE" id="PS00211">
    <property type="entry name" value="ABC_TRANSPORTER_1"/>
    <property type="match status" value="1"/>
</dbReference>
<dbReference type="InterPro" id="IPR015854">
    <property type="entry name" value="ABC_transpr_LolD-like"/>
</dbReference>
<dbReference type="PANTHER" id="PTHR24220">
    <property type="entry name" value="IMPORT ATP-BINDING PROTEIN"/>
    <property type="match status" value="1"/>
</dbReference>
<dbReference type="RefSeq" id="WP_207672696.1">
    <property type="nucleotide sequence ID" value="NZ_JAFREM010000011.1"/>
</dbReference>
<keyword evidence="1" id="KW-0547">Nucleotide-binding</keyword>
<dbReference type="InterPro" id="IPR027417">
    <property type="entry name" value="P-loop_NTPase"/>
</dbReference>
<comment type="caution">
    <text evidence="4">The sequence shown here is derived from an EMBL/GenBank/DDBJ whole genome shotgun (WGS) entry which is preliminary data.</text>
</comment>
<reference evidence="4 5" key="1">
    <citation type="submission" date="2021-03" db="EMBL/GenBank/DDBJ databases">
        <title>Enterococcal diversity collection.</title>
        <authorList>
            <person name="Gilmore M.S."/>
            <person name="Schwartzman J."/>
            <person name="Van Tyne D."/>
            <person name="Martin M."/>
            <person name="Earl A.M."/>
            <person name="Manson A.L."/>
            <person name="Straub T."/>
            <person name="Salamzade R."/>
            <person name="Saavedra J."/>
            <person name="Lebreton F."/>
            <person name="Prichula J."/>
            <person name="Schaufler K."/>
            <person name="Gaca A."/>
            <person name="Sgardioli B."/>
            <person name="Wagenaar J."/>
            <person name="Strong T."/>
        </authorList>
    </citation>
    <scope>NUCLEOTIDE SEQUENCE [LARGE SCALE GENOMIC DNA]</scope>
    <source>
        <strain evidence="4 5">669A</strain>
    </source>
</reference>
<gene>
    <name evidence="4" type="ORF">JZO70_06275</name>
</gene>
<dbReference type="Gene3D" id="3.40.50.300">
    <property type="entry name" value="P-loop containing nucleotide triphosphate hydrolases"/>
    <property type="match status" value="1"/>
</dbReference>
<dbReference type="PROSITE" id="PS50893">
    <property type="entry name" value="ABC_TRANSPORTER_2"/>
    <property type="match status" value="1"/>
</dbReference>
<dbReference type="Pfam" id="PF00005">
    <property type="entry name" value="ABC_tran"/>
    <property type="match status" value="1"/>
</dbReference>
<sequence>MIEMRNVSKFITEPRRVNINGTIKIKKQQLPILSRVNLLIPSGEFVYITGASGAGKSTLLKLLYKDMVPEQGEIYVNQYRLSQMKRKELPYLRREIGVVFQDFRLLPQMTVEENLVYALDIVKTPPEQIPRKVNQVLRLVGLTHKRHATKLSGGEAQRAAIARAIINQPRILLADEPTGNLDAKNAMQVLDLLERIHRKGVTVVMTTHNQSLVRRFPHRVIHLANGKVVHDSRPAKRLVRKKTRAKAYSR</sequence>
<evidence type="ECO:0000256" key="1">
    <source>
        <dbReference type="ARBA" id="ARBA00022741"/>
    </source>
</evidence>